<name>A0A1B0ARV9_9MUSC</name>
<reference evidence="1" key="2">
    <citation type="submission" date="2020-05" db="UniProtKB">
        <authorList>
            <consortium name="EnsemblMetazoa"/>
        </authorList>
    </citation>
    <scope>IDENTIFICATION</scope>
    <source>
        <strain evidence="1">IAEA</strain>
    </source>
</reference>
<dbReference type="Proteomes" id="UP000092460">
    <property type="component" value="Unassembled WGS sequence"/>
</dbReference>
<accession>A0A1B0ARV9</accession>
<reference evidence="2" key="1">
    <citation type="submission" date="2015-01" db="EMBL/GenBank/DDBJ databases">
        <authorList>
            <person name="Aksoy S."/>
            <person name="Warren W."/>
            <person name="Wilson R.K."/>
        </authorList>
    </citation>
    <scope>NUCLEOTIDE SEQUENCE [LARGE SCALE GENOMIC DNA]</scope>
    <source>
        <strain evidence="2">IAEA</strain>
    </source>
</reference>
<dbReference type="EMBL" id="JXJN01002592">
    <property type="status" value="NOT_ANNOTATED_CDS"/>
    <property type="molecule type" value="Genomic_DNA"/>
</dbReference>
<organism evidence="1 2">
    <name type="scientific">Glossina palpalis gambiensis</name>
    <dbReference type="NCBI Taxonomy" id="67801"/>
    <lineage>
        <taxon>Eukaryota</taxon>
        <taxon>Metazoa</taxon>
        <taxon>Ecdysozoa</taxon>
        <taxon>Arthropoda</taxon>
        <taxon>Hexapoda</taxon>
        <taxon>Insecta</taxon>
        <taxon>Pterygota</taxon>
        <taxon>Neoptera</taxon>
        <taxon>Endopterygota</taxon>
        <taxon>Diptera</taxon>
        <taxon>Brachycera</taxon>
        <taxon>Muscomorpha</taxon>
        <taxon>Hippoboscoidea</taxon>
        <taxon>Glossinidae</taxon>
        <taxon>Glossina</taxon>
    </lineage>
</organism>
<evidence type="ECO:0000313" key="1">
    <source>
        <dbReference type="EnsemblMetazoa" id="GPPI006295-PA"/>
    </source>
</evidence>
<dbReference type="AlphaFoldDB" id="A0A1B0ARV9"/>
<evidence type="ECO:0000313" key="2">
    <source>
        <dbReference type="Proteomes" id="UP000092460"/>
    </source>
</evidence>
<dbReference type="EnsemblMetazoa" id="GPPI006295-RA">
    <property type="protein sequence ID" value="GPPI006295-PA"/>
    <property type="gene ID" value="GPPI006295"/>
</dbReference>
<proteinExistence type="predicted"/>
<protein>
    <submittedName>
        <fullName evidence="1">Uncharacterized protein</fullName>
    </submittedName>
</protein>
<dbReference type="VEuPathDB" id="VectorBase:GPPI006295"/>
<sequence length="87" mass="10489">MARKKATRKYKLVVRREKQMKYFTKYFMLFPFLYTLLVLCKIRSIRLGAVREWRQAHRGLPNWHINFGFLIRHRALAEALLCCVVCA</sequence>
<keyword evidence="2" id="KW-1185">Reference proteome</keyword>